<reference evidence="2 3" key="1">
    <citation type="journal article" date="2022" name="Allergy">
        <title>Genome assembly and annotation of Periplaneta americana reveal a comprehensive cockroach allergen profile.</title>
        <authorList>
            <person name="Wang L."/>
            <person name="Xiong Q."/>
            <person name="Saelim N."/>
            <person name="Wang L."/>
            <person name="Nong W."/>
            <person name="Wan A.T."/>
            <person name="Shi M."/>
            <person name="Liu X."/>
            <person name="Cao Q."/>
            <person name="Hui J.H.L."/>
            <person name="Sookrung N."/>
            <person name="Leung T.F."/>
            <person name="Tungtrongchitr A."/>
            <person name="Tsui S.K.W."/>
        </authorList>
    </citation>
    <scope>NUCLEOTIDE SEQUENCE [LARGE SCALE GENOMIC DNA]</scope>
    <source>
        <strain evidence="2">PWHHKU_190912</strain>
    </source>
</reference>
<protein>
    <submittedName>
        <fullName evidence="2">Uncharacterized protein</fullName>
    </submittedName>
</protein>
<evidence type="ECO:0000313" key="3">
    <source>
        <dbReference type="Proteomes" id="UP001148838"/>
    </source>
</evidence>
<keyword evidence="3" id="KW-1185">Reference proteome</keyword>
<proteinExistence type="predicted"/>
<comment type="caution">
    <text evidence="2">The sequence shown here is derived from an EMBL/GenBank/DDBJ whole genome shotgun (WGS) entry which is preliminary data.</text>
</comment>
<evidence type="ECO:0000256" key="1">
    <source>
        <dbReference type="SAM" id="MobiDB-lite"/>
    </source>
</evidence>
<organism evidence="2 3">
    <name type="scientific">Periplaneta americana</name>
    <name type="common">American cockroach</name>
    <name type="synonym">Blatta americana</name>
    <dbReference type="NCBI Taxonomy" id="6978"/>
    <lineage>
        <taxon>Eukaryota</taxon>
        <taxon>Metazoa</taxon>
        <taxon>Ecdysozoa</taxon>
        <taxon>Arthropoda</taxon>
        <taxon>Hexapoda</taxon>
        <taxon>Insecta</taxon>
        <taxon>Pterygota</taxon>
        <taxon>Neoptera</taxon>
        <taxon>Polyneoptera</taxon>
        <taxon>Dictyoptera</taxon>
        <taxon>Blattodea</taxon>
        <taxon>Blattoidea</taxon>
        <taxon>Blattidae</taxon>
        <taxon>Blattinae</taxon>
        <taxon>Periplaneta</taxon>
    </lineage>
</organism>
<feature type="compositionally biased region" description="Polar residues" evidence="1">
    <location>
        <begin position="102"/>
        <end position="117"/>
    </location>
</feature>
<gene>
    <name evidence="2" type="ORF">ANN_19018</name>
</gene>
<evidence type="ECO:0000313" key="2">
    <source>
        <dbReference type="EMBL" id="KAJ4436386.1"/>
    </source>
</evidence>
<dbReference type="Proteomes" id="UP001148838">
    <property type="component" value="Unassembled WGS sequence"/>
</dbReference>
<name>A0ABQ8SRL8_PERAM</name>
<sequence>MAGLCEGYNEPAGSLKAICNLVQTVQVSVMDSKVAALMAALHAHLLAPVLAMVMVVVHTELALFTVQFGKSSAVSSVANTHGQKETKPLQTITKNSKEPTLEIQQASHPRSHQSSLLPASEHAGYPSAQPPWNPSQKHAPSEPSLKHQERRFLCFRHSVSAVSLLRHWIAALRAHVSPAAFPPHASPEAGSARFRGEIEPQPHEDDPQPVLNRIPLNKTSVRSGDHVIVNYEGGFFPRVVLKCRSEGAQIPPYCTVAV</sequence>
<accession>A0ABQ8SRL8</accession>
<feature type="non-terminal residue" evidence="2">
    <location>
        <position position="258"/>
    </location>
</feature>
<dbReference type="EMBL" id="JAJSOF020000023">
    <property type="protein sequence ID" value="KAJ4436386.1"/>
    <property type="molecule type" value="Genomic_DNA"/>
</dbReference>
<feature type="region of interest" description="Disordered" evidence="1">
    <location>
        <begin position="79"/>
        <end position="145"/>
    </location>
</feature>